<dbReference type="eggNOG" id="COG1403">
    <property type="taxonomic scope" value="Bacteria"/>
</dbReference>
<dbReference type="HOGENOM" id="CLU_1136471_0_0_11"/>
<dbReference type="CDD" id="cd00085">
    <property type="entry name" value="HNHc"/>
    <property type="match status" value="1"/>
</dbReference>
<sequence length="245" mass="27103">MREEYSDSKILQASKATGLTPKTIIGILEQADRGGASLRARSVLNHLLLNGSCTTSDLAQAGYNHPPRAVRDLKDAGVIVVTKMEKYQNPVSGKPSRRARYSIVGYEQSHGRRPLTRAFSDSVKQRGTCEACGSTTNLQADHRIPFAIAGESFPHVPSEFMALCGSCNREKSWTCETKCPNWTARDPNVCRSCYWSNPAQYSHVATERKLVINSVISQPDLVQRASKVEINVEEMLRAYLDAKGE</sequence>
<protein>
    <recommendedName>
        <fullName evidence="1">HNH nuclease domain-containing protein</fullName>
    </recommendedName>
</protein>
<proteinExistence type="predicted"/>
<dbReference type="SMART" id="SM00507">
    <property type="entry name" value="HNHc"/>
    <property type="match status" value="1"/>
</dbReference>
<evidence type="ECO:0000313" key="3">
    <source>
        <dbReference type="Proteomes" id="UP000014408"/>
    </source>
</evidence>
<dbReference type="AlphaFoldDB" id="S2YVZ4"/>
<evidence type="ECO:0000313" key="2">
    <source>
        <dbReference type="EMBL" id="EPD68511.1"/>
    </source>
</evidence>
<accession>S2YVZ4</accession>
<dbReference type="InterPro" id="IPR003615">
    <property type="entry name" value="HNH_nuc"/>
</dbReference>
<dbReference type="Gene3D" id="1.10.30.50">
    <property type="match status" value="1"/>
</dbReference>
<reference evidence="2 3" key="1">
    <citation type="submission" date="2013-05" db="EMBL/GenBank/DDBJ databases">
        <title>The Genome Sequence of Corynebacterium pyruviciproducens 1773O (ATCC BAA-1742).</title>
        <authorList>
            <consortium name="The Broad Institute Genomics Platform"/>
            <person name="Earl A."/>
            <person name="Ward D."/>
            <person name="Feldgarden M."/>
            <person name="Gevers D."/>
            <person name="Tong J."/>
            <person name="Walker B."/>
            <person name="Young S."/>
            <person name="Zeng Q."/>
            <person name="Gargeya S."/>
            <person name="Fitzgerald M."/>
            <person name="Haas B."/>
            <person name="Abouelleil A."/>
            <person name="Allen A.W."/>
            <person name="Alvarado L."/>
            <person name="Arachchi H.M."/>
            <person name="Berlin A.M."/>
            <person name="Chapman S.B."/>
            <person name="Gainer-Dewar J."/>
            <person name="Goldberg J."/>
            <person name="Griggs A."/>
            <person name="Gujja S."/>
            <person name="Hansen M."/>
            <person name="Howarth C."/>
            <person name="Imamovic A."/>
            <person name="Ireland A."/>
            <person name="Larimer J."/>
            <person name="McCowan C."/>
            <person name="Murphy C."/>
            <person name="Pearson M."/>
            <person name="Poon T.W."/>
            <person name="Priest M."/>
            <person name="Roberts A."/>
            <person name="Saif S."/>
            <person name="Shea T."/>
            <person name="Sisk P."/>
            <person name="Sykes S."/>
            <person name="Wortman J."/>
            <person name="Nusbaum C."/>
            <person name="Birren B."/>
        </authorList>
    </citation>
    <scope>NUCLEOTIDE SEQUENCE [LARGE SCALE GENOMIC DNA]</scope>
    <source>
        <strain evidence="2 3">ATCC BAA-1742</strain>
    </source>
</reference>
<dbReference type="EMBL" id="ATBY01000015">
    <property type="protein sequence ID" value="EPD68511.1"/>
    <property type="molecule type" value="Genomic_DNA"/>
</dbReference>
<comment type="caution">
    <text evidence="2">The sequence shown here is derived from an EMBL/GenBank/DDBJ whole genome shotgun (WGS) entry which is preliminary data.</text>
</comment>
<keyword evidence="3" id="KW-1185">Reference proteome</keyword>
<feature type="domain" description="HNH nuclease" evidence="1">
    <location>
        <begin position="118"/>
        <end position="169"/>
    </location>
</feature>
<evidence type="ECO:0000259" key="1">
    <source>
        <dbReference type="SMART" id="SM00507"/>
    </source>
</evidence>
<dbReference type="Proteomes" id="UP000014408">
    <property type="component" value="Unassembled WGS sequence"/>
</dbReference>
<dbReference type="STRING" id="1125779.HMPREF1219_01692"/>
<organism evidence="2 3">
    <name type="scientific">Corynebacterium pyruviciproducens ATCC BAA-1742</name>
    <dbReference type="NCBI Taxonomy" id="1125779"/>
    <lineage>
        <taxon>Bacteria</taxon>
        <taxon>Bacillati</taxon>
        <taxon>Actinomycetota</taxon>
        <taxon>Actinomycetes</taxon>
        <taxon>Mycobacteriales</taxon>
        <taxon>Corynebacteriaceae</taxon>
        <taxon>Corynebacterium</taxon>
    </lineage>
</organism>
<name>S2YVZ4_9CORY</name>
<gene>
    <name evidence="2" type="ORF">HMPREF1219_01692</name>
</gene>